<proteinExistence type="predicted"/>
<feature type="region of interest" description="Disordered" evidence="1">
    <location>
        <begin position="1"/>
        <end position="36"/>
    </location>
</feature>
<evidence type="ECO:0000256" key="1">
    <source>
        <dbReference type="SAM" id="MobiDB-lite"/>
    </source>
</evidence>
<accession>A6P1K9</accession>
<sequence>MYGPQRENSTPQPDGEGKMLKNNSGHSGLNLSIPTK</sequence>
<evidence type="ECO:0000313" key="2">
    <source>
        <dbReference type="EMBL" id="EDM97901.1"/>
    </source>
</evidence>
<reference evidence="2 3" key="2">
    <citation type="submission" date="2007-06" db="EMBL/GenBank/DDBJ databases">
        <title>Draft genome sequence of Pseudoflavonifractor capillosus ATCC 29799.</title>
        <authorList>
            <person name="Sudarsanam P."/>
            <person name="Ley R."/>
            <person name="Guruge J."/>
            <person name="Turnbaugh P.J."/>
            <person name="Mahowald M."/>
            <person name="Liep D."/>
            <person name="Gordon J."/>
        </authorList>
    </citation>
    <scope>NUCLEOTIDE SEQUENCE [LARGE SCALE GENOMIC DNA]</scope>
    <source>
        <strain evidence="2 3">ATCC 29799</strain>
    </source>
</reference>
<gene>
    <name evidence="2" type="ORF">BACCAP_04376</name>
</gene>
<evidence type="ECO:0000313" key="3">
    <source>
        <dbReference type="Proteomes" id="UP000003639"/>
    </source>
</evidence>
<keyword evidence="3" id="KW-1185">Reference proteome</keyword>
<name>A6P1K9_9FIRM</name>
<dbReference type="AlphaFoldDB" id="A6P1K9"/>
<comment type="caution">
    <text evidence="2">The sequence shown here is derived from an EMBL/GenBank/DDBJ whole genome shotgun (WGS) entry which is preliminary data.</text>
</comment>
<feature type="compositionally biased region" description="Polar residues" evidence="1">
    <location>
        <begin position="21"/>
        <end position="36"/>
    </location>
</feature>
<protein>
    <submittedName>
        <fullName evidence="2">Uncharacterized protein</fullName>
    </submittedName>
</protein>
<organism evidence="2 3">
    <name type="scientific">Pseudoflavonifractor capillosus ATCC 29799</name>
    <dbReference type="NCBI Taxonomy" id="411467"/>
    <lineage>
        <taxon>Bacteria</taxon>
        <taxon>Bacillati</taxon>
        <taxon>Bacillota</taxon>
        <taxon>Clostridia</taxon>
        <taxon>Eubacteriales</taxon>
        <taxon>Oscillospiraceae</taxon>
        <taxon>Pseudoflavonifractor</taxon>
    </lineage>
</organism>
<dbReference type="EMBL" id="AAXG02000047">
    <property type="protein sequence ID" value="EDM97901.1"/>
    <property type="molecule type" value="Genomic_DNA"/>
</dbReference>
<feature type="compositionally biased region" description="Polar residues" evidence="1">
    <location>
        <begin position="1"/>
        <end position="12"/>
    </location>
</feature>
<dbReference type="Proteomes" id="UP000003639">
    <property type="component" value="Unassembled WGS sequence"/>
</dbReference>
<dbReference type="STRING" id="411467.BACCAP_04376"/>
<reference evidence="2 3" key="1">
    <citation type="submission" date="2007-04" db="EMBL/GenBank/DDBJ databases">
        <authorList>
            <person name="Fulton L."/>
            <person name="Clifton S."/>
            <person name="Fulton B."/>
            <person name="Xu J."/>
            <person name="Minx P."/>
            <person name="Pepin K.H."/>
            <person name="Johnson M."/>
            <person name="Thiruvilangam P."/>
            <person name="Bhonagiri V."/>
            <person name="Nash W.E."/>
            <person name="Mardis E.R."/>
            <person name="Wilson R.K."/>
        </authorList>
    </citation>
    <scope>NUCLEOTIDE SEQUENCE [LARGE SCALE GENOMIC DNA]</scope>
    <source>
        <strain evidence="2 3">ATCC 29799</strain>
    </source>
</reference>